<organism evidence="2">
    <name type="scientific">viral metagenome</name>
    <dbReference type="NCBI Taxonomy" id="1070528"/>
    <lineage>
        <taxon>unclassified sequences</taxon>
        <taxon>metagenomes</taxon>
        <taxon>organismal metagenomes</taxon>
    </lineage>
</organism>
<name>A0A6M3JAA6_9ZZZZ</name>
<protein>
    <submittedName>
        <fullName evidence="2">Uncharacterized protein</fullName>
    </submittedName>
</protein>
<gene>
    <name evidence="2" type="ORF">MM415B00360_0037</name>
</gene>
<proteinExistence type="predicted"/>
<reference evidence="2" key="1">
    <citation type="submission" date="2020-03" db="EMBL/GenBank/DDBJ databases">
        <title>The deep terrestrial virosphere.</title>
        <authorList>
            <person name="Holmfeldt K."/>
            <person name="Nilsson E."/>
            <person name="Simone D."/>
            <person name="Lopez-Fernandez M."/>
            <person name="Wu X."/>
            <person name="de Brujin I."/>
            <person name="Lundin D."/>
            <person name="Andersson A."/>
            <person name="Bertilsson S."/>
            <person name="Dopson M."/>
        </authorList>
    </citation>
    <scope>NUCLEOTIDE SEQUENCE</scope>
    <source>
        <strain evidence="2">MM415B00360</strain>
    </source>
</reference>
<dbReference type="EMBL" id="MT141550">
    <property type="protein sequence ID" value="QJA66175.1"/>
    <property type="molecule type" value="Genomic_DNA"/>
</dbReference>
<sequence length="451" mass="51020">MPRGKDAPIQTGGQLDPYVQQSMQQSKQQQENRLLAAMQEKGAAQRATQQGRTAAMQSGVQMGAQAVLERRRQAAEMEMADKRAAENEKARREDREFTEVMAKINMEFQAKESELSRAMQKAMFEQDHAAKKEIAEKQLAWDKFNAVLGEKAQIRDTNVIVSLIKGMKKSSENEERMKTTMFNQADQFDRDKDKYDSAKENVKMSIENDKRMDGIIPRSAWEVYTGGKEVGVSTLGFVSPAAIGHRFYKEKKKVEEEGVINPMGVLQDQITRRQGKISVEDLTTENIHRIKEQIIEGTIQTEDINETLGVMDAMLEVIADKKQSVDSKSRESDFLGDTHIRISQLKRNLTKLEHSDTKIKGSETETVGKRVSYALRTIRNSSPGNRVSRARAAGGDKGVDIVLEEMSAPMEPYEPMQITEGMSKYDLEPIQWYNEQIFPLYEKQVGIGGLR</sequence>
<feature type="compositionally biased region" description="Low complexity" evidence="1">
    <location>
        <begin position="42"/>
        <end position="55"/>
    </location>
</feature>
<accession>A0A6M3JAA6</accession>
<evidence type="ECO:0000256" key="1">
    <source>
        <dbReference type="SAM" id="MobiDB-lite"/>
    </source>
</evidence>
<evidence type="ECO:0000313" key="2">
    <source>
        <dbReference type="EMBL" id="QJA66175.1"/>
    </source>
</evidence>
<feature type="region of interest" description="Disordered" evidence="1">
    <location>
        <begin position="1"/>
        <end position="31"/>
    </location>
</feature>
<dbReference type="AlphaFoldDB" id="A0A6M3JAA6"/>
<feature type="region of interest" description="Disordered" evidence="1">
    <location>
        <begin position="39"/>
        <end position="58"/>
    </location>
</feature>
<feature type="compositionally biased region" description="Low complexity" evidence="1">
    <location>
        <begin position="20"/>
        <end position="29"/>
    </location>
</feature>